<protein>
    <recommendedName>
        <fullName evidence="3">F-box/kelch-repeat protein</fullName>
    </recommendedName>
</protein>
<dbReference type="PANTHER" id="PTHR31672">
    <property type="entry name" value="BNACNNG10540D PROTEIN"/>
    <property type="match status" value="1"/>
</dbReference>
<sequence>MPALTREAIVTCDGRLRIQMMVIRFRWCASVLGIRRVLVHTASCKWRRPIWIAPCGGISHSMRWLKTLEVRHPRVSYDSCPYRPGPVGMVGTRYLEIPNTKANVWEKHILDFASEVIFITADVGLICFSSTFSRTLFVYNPLTRHVRTLTVPENTKNWDRGKPLVGLAVDLNSGSYKLVVGFVEVLGKGGVTHIYDSLTSTWTSTSLCPQFPRPDVRLLRDILSKAFEWMPKPSLHSCGNLYWVVEEAMDLAHHHHSIW</sequence>
<dbReference type="Proteomes" id="UP001605036">
    <property type="component" value="Unassembled WGS sequence"/>
</dbReference>
<evidence type="ECO:0008006" key="3">
    <source>
        <dbReference type="Google" id="ProtNLM"/>
    </source>
</evidence>
<accession>A0ABD1XIA1</accession>
<dbReference type="EMBL" id="JBHFFA010000008">
    <property type="protein sequence ID" value="KAL2608692.1"/>
    <property type="molecule type" value="Genomic_DNA"/>
</dbReference>
<comment type="caution">
    <text evidence="1">The sequence shown here is derived from an EMBL/GenBank/DDBJ whole genome shotgun (WGS) entry which is preliminary data.</text>
</comment>
<proteinExistence type="predicted"/>
<name>A0ABD1XIA1_9MARC</name>
<evidence type="ECO:0000313" key="1">
    <source>
        <dbReference type="EMBL" id="KAL2608692.1"/>
    </source>
</evidence>
<keyword evidence="2" id="KW-1185">Reference proteome</keyword>
<gene>
    <name evidence="1" type="ORF">R1flu_027265</name>
</gene>
<reference evidence="1 2" key="1">
    <citation type="submission" date="2024-09" db="EMBL/GenBank/DDBJ databases">
        <title>Chromosome-scale assembly of Riccia fluitans.</title>
        <authorList>
            <person name="Paukszto L."/>
            <person name="Sawicki J."/>
            <person name="Karawczyk K."/>
            <person name="Piernik-Szablinska J."/>
            <person name="Szczecinska M."/>
            <person name="Mazdziarz M."/>
        </authorList>
    </citation>
    <scope>NUCLEOTIDE SEQUENCE [LARGE SCALE GENOMIC DNA]</scope>
    <source>
        <strain evidence="1">Rf_01</strain>
        <tissue evidence="1">Aerial parts of the thallus</tissue>
    </source>
</reference>
<dbReference type="AlphaFoldDB" id="A0ABD1XIA1"/>
<organism evidence="1 2">
    <name type="scientific">Riccia fluitans</name>
    <dbReference type="NCBI Taxonomy" id="41844"/>
    <lineage>
        <taxon>Eukaryota</taxon>
        <taxon>Viridiplantae</taxon>
        <taxon>Streptophyta</taxon>
        <taxon>Embryophyta</taxon>
        <taxon>Marchantiophyta</taxon>
        <taxon>Marchantiopsida</taxon>
        <taxon>Marchantiidae</taxon>
        <taxon>Marchantiales</taxon>
        <taxon>Ricciaceae</taxon>
        <taxon>Riccia</taxon>
    </lineage>
</organism>
<dbReference type="PANTHER" id="PTHR31672:SF2">
    <property type="entry name" value="F-BOX DOMAIN-CONTAINING PROTEIN"/>
    <property type="match status" value="1"/>
</dbReference>
<dbReference type="InterPro" id="IPR050796">
    <property type="entry name" value="SCF_F-box_component"/>
</dbReference>
<evidence type="ECO:0000313" key="2">
    <source>
        <dbReference type="Proteomes" id="UP001605036"/>
    </source>
</evidence>